<dbReference type="OrthoDB" id="10027823at2759"/>
<keyword evidence="3" id="KW-0812">Transmembrane</keyword>
<feature type="transmembrane region" description="Helical" evidence="3">
    <location>
        <begin position="432"/>
        <end position="450"/>
    </location>
</feature>
<dbReference type="InterPro" id="IPR011701">
    <property type="entry name" value="MFS"/>
</dbReference>
<dbReference type="Pfam" id="PF07690">
    <property type="entry name" value="MFS_1"/>
    <property type="match status" value="1"/>
</dbReference>
<dbReference type="InterPro" id="IPR020846">
    <property type="entry name" value="MFS_dom"/>
</dbReference>
<evidence type="ECO:0000256" key="2">
    <source>
        <dbReference type="SAM" id="MobiDB-lite"/>
    </source>
</evidence>
<comment type="subcellular location">
    <subcellularLocation>
        <location evidence="1">Membrane</location>
        <topology evidence="1">Multi-pass membrane protein</topology>
    </subcellularLocation>
</comment>
<dbReference type="GO" id="GO:0022857">
    <property type="term" value="F:transmembrane transporter activity"/>
    <property type="evidence" value="ECO:0007669"/>
    <property type="project" value="InterPro"/>
</dbReference>
<feature type="transmembrane region" description="Helical" evidence="3">
    <location>
        <begin position="94"/>
        <end position="125"/>
    </location>
</feature>
<organism evidence="5 6">
    <name type="scientific">Kuraishia capsulata CBS 1993</name>
    <dbReference type="NCBI Taxonomy" id="1382522"/>
    <lineage>
        <taxon>Eukaryota</taxon>
        <taxon>Fungi</taxon>
        <taxon>Dikarya</taxon>
        <taxon>Ascomycota</taxon>
        <taxon>Saccharomycotina</taxon>
        <taxon>Pichiomycetes</taxon>
        <taxon>Pichiales</taxon>
        <taxon>Pichiaceae</taxon>
        <taxon>Kuraishia</taxon>
    </lineage>
</organism>
<reference evidence="5" key="2">
    <citation type="submission" date="2014-02" db="EMBL/GenBank/DDBJ databases">
        <title>Complete DNA sequence of /Kuraishia capsulata/ illustrates novel genomic features among budding yeasts (/Saccharomycotina/).</title>
        <authorList>
            <person name="Morales L."/>
            <person name="Noel B."/>
            <person name="Porcel B."/>
            <person name="Marcet-Houben M."/>
            <person name="Hullo M-F."/>
            <person name="Sacerdot C."/>
            <person name="Tekaia F."/>
            <person name="Leh-Louis V."/>
            <person name="Despons L."/>
            <person name="Khanna V."/>
            <person name="Aury J-M."/>
            <person name="Barbe V."/>
            <person name="Couloux A."/>
            <person name="Labadie K."/>
            <person name="Pelletier E."/>
            <person name="Souciet J-L."/>
            <person name="Boekhout T."/>
            <person name="Gabaldon T."/>
            <person name="Wincker P."/>
            <person name="Dujon B."/>
        </authorList>
    </citation>
    <scope>NUCLEOTIDE SEQUENCE</scope>
    <source>
        <strain evidence="5">CBS 1993</strain>
    </source>
</reference>
<evidence type="ECO:0000313" key="6">
    <source>
        <dbReference type="Proteomes" id="UP000019384"/>
    </source>
</evidence>
<dbReference type="PANTHER" id="PTHR23520">
    <property type="entry name" value="TRANSPORTER, PUTATIVE (AFU_ORTHOLOGUE AFUA_3G04000)-RELATED"/>
    <property type="match status" value="1"/>
</dbReference>
<gene>
    <name evidence="5" type="ORF">KUCA_T00004938001</name>
</gene>
<proteinExistence type="predicted"/>
<dbReference type="Gene3D" id="1.20.1250.20">
    <property type="entry name" value="MFS general substrate transporter like domains"/>
    <property type="match status" value="1"/>
</dbReference>
<dbReference type="SUPFAM" id="SSF103473">
    <property type="entry name" value="MFS general substrate transporter"/>
    <property type="match status" value="1"/>
</dbReference>
<dbReference type="AlphaFoldDB" id="W6MU80"/>
<dbReference type="RefSeq" id="XP_022460941.1">
    <property type="nucleotide sequence ID" value="XM_022606072.1"/>
</dbReference>
<feature type="transmembrane region" description="Helical" evidence="3">
    <location>
        <begin position="348"/>
        <end position="368"/>
    </location>
</feature>
<feature type="domain" description="Major facilitator superfamily (MFS) profile" evidence="4">
    <location>
        <begin position="270"/>
        <end position="459"/>
    </location>
</feature>
<keyword evidence="3" id="KW-1133">Transmembrane helix</keyword>
<evidence type="ECO:0000256" key="3">
    <source>
        <dbReference type="SAM" id="Phobius"/>
    </source>
</evidence>
<feature type="transmembrane region" description="Helical" evidence="3">
    <location>
        <begin position="38"/>
        <end position="57"/>
    </location>
</feature>
<feature type="transmembrane region" description="Helical" evidence="3">
    <location>
        <begin position="156"/>
        <end position="182"/>
    </location>
</feature>
<dbReference type="PANTHER" id="PTHR23520:SF5">
    <property type="entry name" value="TRANSPORTER, PUTATIVE (AFU_ORTHOLOGUE AFUA_3G04000)-RELATED"/>
    <property type="match status" value="1"/>
</dbReference>
<accession>W6MU80</accession>
<evidence type="ECO:0000259" key="4">
    <source>
        <dbReference type="PROSITE" id="PS50850"/>
    </source>
</evidence>
<dbReference type="GeneID" id="34522329"/>
<dbReference type="EMBL" id="HG793130">
    <property type="protein sequence ID" value="CDK28952.1"/>
    <property type="molecule type" value="Genomic_DNA"/>
</dbReference>
<dbReference type="PROSITE" id="PS50850">
    <property type="entry name" value="MFS"/>
    <property type="match status" value="1"/>
</dbReference>
<name>W6MU80_9ASCO</name>
<protein>
    <recommendedName>
        <fullName evidence="4">Major facilitator superfamily (MFS) profile domain-containing protein</fullName>
    </recommendedName>
</protein>
<dbReference type="STRING" id="1382522.W6MU80"/>
<feature type="transmembrane region" description="Helical" evidence="3">
    <location>
        <begin position="63"/>
        <end position="82"/>
    </location>
</feature>
<feature type="region of interest" description="Disordered" evidence="2">
    <location>
        <begin position="229"/>
        <end position="255"/>
    </location>
</feature>
<dbReference type="Proteomes" id="UP000019384">
    <property type="component" value="Unassembled WGS sequence"/>
</dbReference>
<evidence type="ECO:0000256" key="1">
    <source>
        <dbReference type="ARBA" id="ARBA00004141"/>
    </source>
</evidence>
<feature type="transmembrane region" description="Helical" evidence="3">
    <location>
        <begin position="308"/>
        <end position="328"/>
    </location>
</feature>
<keyword evidence="6" id="KW-1185">Reference proteome</keyword>
<dbReference type="HOGENOM" id="CLU_025894_2_0_1"/>
<evidence type="ECO:0000313" key="5">
    <source>
        <dbReference type="EMBL" id="CDK28952.1"/>
    </source>
</evidence>
<dbReference type="GO" id="GO:0016020">
    <property type="term" value="C:membrane"/>
    <property type="evidence" value="ECO:0007669"/>
    <property type="project" value="UniProtKB-SubCell"/>
</dbReference>
<sequence>MEKLAEWGASALDHAGVNTAWNAPRDIHTLFLLRMIRLYGYSGVSLILAYYLTQVGIDTAIVGFYMTCFLLGDMVVSFLLSAKADSFGRAHTHMIGSGVMAITGLIFAFSSNPTVLLVTGIVGFITPGGGEVGPFRNVEFASIANLSTLDERSDYYTWYSLLGIMAFAIGSIINGWTMTILIKHFGWTKQEACKSVFLVQCLTSLLCMWTATKLSSRIEVAFSRPRSHALDSSGSLISDDEDENSESLRISDPKEPPASSMLFGSKNFWTVIRISFFYTVDAFSKSMVTDGWVSFYLIQKFSADPAQLGVIFFMANALSAVLSVVGTALCKKYGPLVSLIITHVPSTILVMFVPMPETLLLTVIILLLRGAFKAMDMGSKNVFVSAVVPPEERSGAIAWSNMARTVGQGLAPPITGFLTGIGYQWTTFVASGLLRFFVYELGMVLSFWAIRHELEEKKR</sequence>
<feature type="transmembrane region" description="Helical" evidence="3">
    <location>
        <begin position="409"/>
        <end position="426"/>
    </location>
</feature>
<reference evidence="5" key="1">
    <citation type="submission" date="2013-12" db="EMBL/GenBank/DDBJ databases">
        <authorList>
            <person name="Genoscope - CEA"/>
        </authorList>
    </citation>
    <scope>NUCLEOTIDE SEQUENCE</scope>
    <source>
        <strain evidence="5">CBS 1993</strain>
    </source>
</reference>
<keyword evidence="3" id="KW-0472">Membrane</keyword>
<dbReference type="InterPro" id="IPR036259">
    <property type="entry name" value="MFS_trans_sf"/>
</dbReference>